<proteinExistence type="predicted"/>
<dbReference type="Proteomes" id="UP000235672">
    <property type="component" value="Unassembled WGS sequence"/>
</dbReference>
<evidence type="ECO:0000313" key="1">
    <source>
        <dbReference type="EMBL" id="PMD12992.1"/>
    </source>
</evidence>
<dbReference type="EMBL" id="KZ613537">
    <property type="protein sequence ID" value="PMD12992.1"/>
    <property type="molecule type" value="Genomic_DNA"/>
</dbReference>
<keyword evidence="2" id="KW-1185">Reference proteome</keyword>
<organism evidence="1 2">
    <name type="scientific">Hyaloscypha hepaticicola</name>
    <dbReference type="NCBI Taxonomy" id="2082293"/>
    <lineage>
        <taxon>Eukaryota</taxon>
        <taxon>Fungi</taxon>
        <taxon>Dikarya</taxon>
        <taxon>Ascomycota</taxon>
        <taxon>Pezizomycotina</taxon>
        <taxon>Leotiomycetes</taxon>
        <taxon>Helotiales</taxon>
        <taxon>Hyaloscyphaceae</taxon>
        <taxon>Hyaloscypha</taxon>
    </lineage>
</organism>
<evidence type="ECO:0000313" key="2">
    <source>
        <dbReference type="Proteomes" id="UP000235672"/>
    </source>
</evidence>
<dbReference type="AlphaFoldDB" id="A0A2J6PG17"/>
<name>A0A2J6PG17_9HELO</name>
<reference evidence="1 2" key="1">
    <citation type="submission" date="2016-05" db="EMBL/GenBank/DDBJ databases">
        <title>A degradative enzymes factory behind the ericoid mycorrhizal symbiosis.</title>
        <authorList>
            <consortium name="DOE Joint Genome Institute"/>
            <person name="Martino E."/>
            <person name="Morin E."/>
            <person name="Grelet G."/>
            <person name="Kuo A."/>
            <person name="Kohler A."/>
            <person name="Daghino S."/>
            <person name="Barry K."/>
            <person name="Choi C."/>
            <person name="Cichocki N."/>
            <person name="Clum A."/>
            <person name="Copeland A."/>
            <person name="Hainaut M."/>
            <person name="Haridas S."/>
            <person name="Labutti K."/>
            <person name="Lindquist E."/>
            <person name="Lipzen A."/>
            <person name="Khouja H.-R."/>
            <person name="Murat C."/>
            <person name="Ohm R."/>
            <person name="Olson A."/>
            <person name="Spatafora J."/>
            <person name="Veneault-Fourrey C."/>
            <person name="Henrissat B."/>
            <person name="Grigoriev I."/>
            <person name="Martin F."/>
            <person name="Perotto S."/>
        </authorList>
    </citation>
    <scope>NUCLEOTIDE SEQUENCE [LARGE SCALE GENOMIC DNA]</scope>
    <source>
        <strain evidence="1 2">UAMH 7357</strain>
    </source>
</reference>
<sequence>MFLAEMLTYRNRLLMGKRRRGMVLGSIGLGTVAESGRVRGDNIRDWRDSSVGLWLYPELKFFELASTSGKLMPSSGTNVLASLESSLEQFFPNSSSNALKIKCYLESVLTIEEER</sequence>
<protein>
    <submittedName>
        <fullName evidence="1">Uncharacterized protein</fullName>
    </submittedName>
</protein>
<accession>A0A2J6PG17</accession>
<gene>
    <name evidence="1" type="ORF">NA56DRAFT_712455</name>
</gene>